<sequence length="316" mass="34284">MGNVYTRFARRYEDVARDDVGSRDDSGAGLQPKSLDDLPDELLAAIAQLLDCVDIYSTMRRVSRRWRAVVSDRALLGPPSCLGAYTTEGMSEKHKRTYLYTHSSMCPRHRLACADAIRAGAGSDTLYGLKALGHKFNGDAVMAAVLADDVPSLAVLMSSKGCDIEREHYNAAAQYGRVNVLGRFLAAEGAAWRNSEVPKVAARHGHLDCLKLAHRSGIKWDAKVAKAAARGGHVECLAYAHEYGCPWNAGALYAKAQSHGHKACCDYVRRHTTKGLPNEPRDTILVGIATLLLFGFIIGLFAFIVVAITHAFGKAA</sequence>
<keyword evidence="4" id="KW-1185">Reference proteome</keyword>
<dbReference type="Pfam" id="PF12937">
    <property type="entry name" value="F-box-like"/>
    <property type="match status" value="1"/>
</dbReference>
<evidence type="ECO:0000313" key="3">
    <source>
        <dbReference type="EMBL" id="AGO84870.1"/>
    </source>
</evidence>
<keyword evidence="1" id="KW-0472">Membrane</keyword>
<dbReference type="InterPro" id="IPR036770">
    <property type="entry name" value="Ankyrin_rpt-contain_sf"/>
</dbReference>
<evidence type="ECO:0000313" key="4">
    <source>
        <dbReference type="Proteomes" id="UP000204584"/>
    </source>
</evidence>
<evidence type="ECO:0000259" key="2">
    <source>
        <dbReference type="PROSITE" id="PS50181"/>
    </source>
</evidence>
<dbReference type="GO" id="GO:0046513">
    <property type="term" value="P:ceramide biosynthetic process"/>
    <property type="evidence" value="ECO:0007669"/>
    <property type="project" value="TreeGrafter"/>
</dbReference>
<gene>
    <name evidence="3" type="ORF">psal_cds_830</name>
</gene>
<accession>S4W3K9</accession>
<evidence type="ECO:0000256" key="1">
    <source>
        <dbReference type="SAM" id="Phobius"/>
    </source>
</evidence>
<feature type="transmembrane region" description="Helical" evidence="1">
    <location>
        <begin position="284"/>
        <end position="312"/>
    </location>
</feature>
<feature type="domain" description="F-box" evidence="2">
    <location>
        <begin position="32"/>
        <end position="72"/>
    </location>
</feature>
<dbReference type="GO" id="GO:0004620">
    <property type="term" value="F:phospholipase activity"/>
    <property type="evidence" value="ECO:0007669"/>
    <property type="project" value="TreeGrafter"/>
</dbReference>
<dbReference type="Proteomes" id="UP000204584">
    <property type="component" value="Segment"/>
</dbReference>
<dbReference type="GO" id="GO:0071944">
    <property type="term" value="C:cell periphery"/>
    <property type="evidence" value="ECO:0007669"/>
    <property type="project" value="TreeGrafter"/>
</dbReference>
<dbReference type="GO" id="GO:0030149">
    <property type="term" value="P:sphingolipid catabolic process"/>
    <property type="evidence" value="ECO:0007669"/>
    <property type="project" value="TreeGrafter"/>
</dbReference>
<dbReference type="GO" id="GO:0016020">
    <property type="term" value="C:membrane"/>
    <property type="evidence" value="ECO:0007669"/>
    <property type="project" value="TreeGrafter"/>
</dbReference>
<dbReference type="InterPro" id="IPR036047">
    <property type="entry name" value="F-box-like_dom_sf"/>
</dbReference>
<dbReference type="EMBL" id="KC977571">
    <property type="protein sequence ID" value="AGO84870.1"/>
    <property type="molecule type" value="Genomic_DNA"/>
</dbReference>
<dbReference type="PANTHER" id="PTHR12393">
    <property type="entry name" value="SPHINGOMYELIN PHOSPHODIESTERASE RELATED"/>
    <property type="match status" value="1"/>
</dbReference>
<organism evidence="3 4">
    <name type="scientific">Pandoravirus salinus</name>
    <dbReference type="NCBI Taxonomy" id="1349410"/>
    <lineage>
        <taxon>Viruses</taxon>
        <taxon>Pandoravirus</taxon>
    </lineage>
</organism>
<dbReference type="Gene3D" id="1.20.1280.50">
    <property type="match status" value="1"/>
</dbReference>
<dbReference type="GeneID" id="16606657"/>
<dbReference type="SUPFAM" id="SSF81383">
    <property type="entry name" value="F-box domain"/>
    <property type="match status" value="1"/>
</dbReference>
<keyword evidence="1" id="KW-0812">Transmembrane</keyword>
<proteinExistence type="predicted"/>
<dbReference type="PANTHER" id="PTHR12393:SF6">
    <property type="entry name" value="SPHINGOMYELIN PHOSPHODIESTERASE 2"/>
    <property type="match status" value="1"/>
</dbReference>
<reference evidence="3 4" key="1">
    <citation type="journal article" date="2013" name="Science">
        <title>Pandoraviruses: amoeba viruses with genomes up to 2.5 Mb reaching that of parasitic eukaryotes.</title>
        <authorList>
            <person name="Philippe N."/>
            <person name="Legendre M."/>
            <person name="Doutre G."/>
            <person name="Coute Y."/>
            <person name="Poirot O."/>
            <person name="Lescot M."/>
            <person name="Arslan D."/>
            <person name="Seltzer V."/>
            <person name="Bertaux L."/>
            <person name="Bruley C."/>
            <person name="Garin J."/>
            <person name="Claverie J.M."/>
            <person name="Abergel C."/>
        </authorList>
    </citation>
    <scope>NUCLEOTIDE SEQUENCE [LARGE SCALE GENOMIC DNA]</scope>
</reference>
<keyword evidence="1" id="KW-1133">Transmembrane helix</keyword>
<dbReference type="RefSeq" id="YP_008437944.1">
    <property type="nucleotide sequence ID" value="NC_022098.1"/>
</dbReference>
<dbReference type="PROSITE" id="PS50181">
    <property type="entry name" value="FBOX"/>
    <property type="match status" value="1"/>
</dbReference>
<dbReference type="KEGG" id="vg:16606657"/>
<dbReference type="SUPFAM" id="SSF48403">
    <property type="entry name" value="Ankyrin repeat"/>
    <property type="match status" value="1"/>
</dbReference>
<dbReference type="InterPro" id="IPR001810">
    <property type="entry name" value="F-box_dom"/>
</dbReference>
<name>S4W3K9_9VIRU</name>
<protein>
    <submittedName>
        <fullName evidence="3">F-box domain containing protein</fullName>
    </submittedName>
</protein>